<dbReference type="Proteomes" id="UP000190130">
    <property type="component" value="Unassembled WGS sequence"/>
</dbReference>
<dbReference type="InterPro" id="IPR036259">
    <property type="entry name" value="MFS_trans_sf"/>
</dbReference>
<evidence type="ECO:0000256" key="4">
    <source>
        <dbReference type="SAM" id="MobiDB-lite"/>
    </source>
</evidence>
<accession>A0A1T5DWT7</accession>
<feature type="transmembrane region" description="Helical" evidence="5">
    <location>
        <begin position="42"/>
        <end position="64"/>
    </location>
</feature>
<feature type="compositionally biased region" description="Basic and acidic residues" evidence="4">
    <location>
        <begin position="337"/>
        <end position="353"/>
    </location>
</feature>
<protein>
    <submittedName>
        <fullName evidence="6">Major Facilitator Superfamily protein</fullName>
    </submittedName>
</protein>
<dbReference type="PANTHER" id="PTHR11360:SF308">
    <property type="entry name" value="BLL3089 PROTEIN"/>
    <property type="match status" value="1"/>
</dbReference>
<feature type="region of interest" description="Disordered" evidence="4">
    <location>
        <begin position="320"/>
        <end position="359"/>
    </location>
</feature>
<name>A0A1T5DWT7_9HYPH</name>
<evidence type="ECO:0000313" key="6">
    <source>
        <dbReference type="EMBL" id="SKB75913.1"/>
    </source>
</evidence>
<keyword evidence="1 5" id="KW-0812">Transmembrane</keyword>
<feature type="transmembrane region" description="Helical" evidence="5">
    <location>
        <begin position="100"/>
        <end position="123"/>
    </location>
</feature>
<feature type="transmembrane region" description="Helical" evidence="5">
    <location>
        <begin position="167"/>
        <end position="185"/>
    </location>
</feature>
<dbReference type="InterPro" id="IPR011701">
    <property type="entry name" value="MFS"/>
</dbReference>
<dbReference type="Pfam" id="PF07690">
    <property type="entry name" value="MFS_1"/>
    <property type="match status" value="1"/>
</dbReference>
<proteinExistence type="predicted"/>
<gene>
    <name evidence="6" type="ORF">SAMN05660750_02143</name>
</gene>
<keyword evidence="3 5" id="KW-0472">Membrane</keyword>
<evidence type="ECO:0000256" key="2">
    <source>
        <dbReference type="ARBA" id="ARBA00022989"/>
    </source>
</evidence>
<reference evidence="6 7" key="1">
    <citation type="submission" date="2017-02" db="EMBL/GenBank/DDBJ databases">
        <authorList>
            <person name="Peterson S.W."/>
        </authorList>
    </citation>
    <scope>NUCLEOTIDE SEQUENCE [LARGE SCALE GENOMIC DNA]</scope>
    <source>
        <strain evidence="6 7">DSM 9653</strain>
    </source>
</reference>
<dbReference type="Gene3D" id="1.20.1250.20">
    <property type="entry name" value="MFS general substrate transporter like domains"/>
    <property type="match status" value="1"/>
</dbReference>
<dbReference type="PANTHER" id="PTHR11360">
    <property type="entry name" value="MONOCARBOXYLATE TRANSPORTER"/>
    <property type="match status" value="1"/>
</dbReference>
<feature type="transmembrane region" description="Helical" evidence="5">
    <location>
        <begin position="135"/>
        <end position="155"/>
    </location>
</feature>
<dbReference type="InterPro" id="IPR050327">
    <property type="entry name" value="Proton-linked_MCT"/>
</dbReference>
<evidence type="ECO:0000313" key="7">
    <source>
        <dbReference type="Proteomes" id="UP000190130"/>
    </source>
</evidence>
<dbReference type="AlphaFoldDB" id="A0A1T5DWT7"/>
<organism evidence="6 7">
    <name type="scientific">Bosea thiooxidans</name>
    <dbReference type="NCBI Taxonomy" id="53254"/>
    <lineage>
        <taxon>Bacteria</taxon>
        <taxon>Pseudomonadati</taxon>
        <taxon>Pseudomonadota</taxon>
        <taxon>Alphaproteobacteria</taxon>
        <taxon>Hyphomicrobiales</taxon>
        <taxon>Boseaceae</taxon>
        <taxon>Bosea</taxon>
    </lineage>
</organism>
<dbReference type="SUPFAM" id="SSF103473">
    <property type="entry name" value="MFS general substrate transporter"/>
    <property type="match status" value="1"/>
</dbReference>
<dbReference type="EMBL" id="FUYX01000005">
    <property type="protein sequence ID" value="SKB75913.1"/>
    <property type="molecule type" value="Genomic_DNA"/>
</dbReference>
<evidence type="ECO:0000256" key="5">
    <source>
        <dbReference type="SAM" id="Phobius"/>
    </source>
</evidence>
<keyword evidence="2 5" id="KW-1133">Transmembrane helix</keyword>
<sequence>MIDRDRLTVISALGVVQILAWGSSYYLPAVLAAPIAADTGGPLSWIVGALSIGLLTAGAVAPYVGRSIGETGGRPVLAAAAILLAAGQCILGMAPNLPIFVFGWIVLGAGMAAGLYDAAFSTLGRLYGGTARSAITMLTLWGGFASTVCWPLSAYLVEQVGWRGTCFIYAGIQLLISLPLVLTILPRTPPELPKRATGTSGTASSLLPDERRAFFYTLRDRRHWRSYRRDRRCSSTDAAQGTRDRPCRRCSSGCARRPGPGWRAGDRDGGTWAAPSALDDECCARTDCDRDRADGARCRSGWPRDYPLWSGKRRLLDRQGNAPSRVVRPPSLCVPDGKARPTELDRAGGRTDRGSALVGPEAPPRLSALCYFSA</sequence>
<evidence type="ECO:0000256" key="3">
    <source>
        <dbReference type="ARBA" id="ARBA00023136"/>
    </source>
</evidence>
<evidence type="ECO:0000256" key="1">
    <source>
        <dbReference type="ARBA" id="ARBA00022692"/>
    </source>
</evidence>
<dbReference type="GO" id="GO:0022857">
    <property type="term" value="F:transmembrane transporter activity"/>
    <property type="evidence" value="ECO:0007669"/>
    <property type="project" value="InterPro"/>
</dbReference>